<dbReference type="InterPro" id="IPR050868">
    <property type="entry name" value="ELMO_domain-containing"/>
</dbReference>
<proteinExistence type="predicted"/>
<feature type="region of interest" description="Disordered" evidence="1">
    <location>
        <begin position="388"/>
        <end position="511"/>
    </location>
</feature>
<dbReference type="InParanoid" id="A0A2P6N7X8"/>
<evidence type="ECO:0000259" key="2">
    <source>
        <dbReference type="PROSITE" id="PS51335"/>
    </source>
</evidence>
<dbReference type="OrthoDB" id="67155at2759"/>
<feature type="compositionally biased region" description="Basic and acidic residues" evidence="1">
    <location>
        <begin position="431"/>
        <end position="442"/>
    </location>
</feature>
<evidence type="ECO:0000313" key="3">
    <source>
        <dbReference type="EMBL" id="PRP80054.1"/>
    </source>
</evidence>
<protein>
    <recommendedName>
        <fullName evidence="2">ELMO domain-containing protein</fullName>
    </recommendedName>
</protein>
<dbReference type="PANTHER" id="PTHR12771:SF2">
    <property type="entry name" value="ELMO DOMAIN-CONTAINING PROTEIN 3"/>
    <property type="match status" value="1"/>
</dbReference>
<dbReference type="InterPro" id="IPR006816">
    <property type="entry name" value="ELMO_dom"/>
</dbReference>
<feature type="compositionally biased region" description="Basic and acidic residues" evidence="1">
    <location>
        <begin position="476"/>
        <end position="487"/>
    </location>
</feature>
<organism evidence="3 4">
    <name type="scientific">Planoprotostelium fungivorum</name>
    <dbReference type="NCBI Taxonomy" id="1890364"/>
    <lineage>
        <taxon>Eukaryota</taxon>
        <taxon>Amoebozoa</taxon>
        <taxon>Evosea</taxon>
        <taxon>Variosea</taxon>
        <taxon>Cavosteliida</taxon>
        <taxon>Cavosteliaceae</taxon>
        <taxon>Planoprotostelium</taxon>
    </lineage>
</organism>
<dbReference type="PROSITE" id="PS51335">
    <property type="entry name" value="ELMO"/>
    <property type="match status" value="1"/>
</dbReference>
<feature type="compositionally biased region" description="Low complexity" evidence="1">
    <location>
        <begin position="420"/>
        <end position="430"/>
    </location>
</feature>
<feature type="compositionally biased region" description="Low complexity" evidence="1">
    <location>
        <begin position="450"/>
        <end position="464"/>
    </location>
</feature>
<name>A0A2P6N7X8_9EUKA</name>
<gene>
    <name evidence="3" type="ORF">PROFUN_10737</name>
</gene>
<dbReference type="PANTHER" id="PTHR12771">
    <property type="entry name" value="ENGULFMENT AND CELL MOTILITY"/>
    <property type="match status" value="1"/>
</dbReference>
<dbReference type="Pfam" id="PF04727">
    <property type="entry name" value="ELMO_CED12"/>
    <property type="match status" value="1"/>
</dbReference>
<sequence length="770" mass="86978">MDNTNGDDGNIMNEEQVSWIVSKVYKELLFKIALECPDEKRKIQMDEEYLPNEECIECRGDDSSYPFINLRSVTWNISSVRWISTFRLENIGIDPLHLSHLSVEASSAGHQKMVTLTEQFHPNGNEGIFDTTFNEEVLAGNMEGSGYALRIAAKDVKKFQLDAQTRRHIQMSLVASQKISFNRYKGKKKAIEASTLAAYGDSPPSQPPTSSVIIMKDGRPAREDITRIFRDIMNRPEQEYQLSSDPFQLQWRHVLTASTPYSSSLHLLVQIEGDLVEEEMEDVNQIVQSTISRCMENLSHKHPELLSQKEKKKVAGLRECIPHISEAITNIIVRSDSINFQEEALSYLGISRGDDEDFRTSIENKLRDMLHIAAKIPKMDPAVEVPPWFAPQETEERTNKKRKNFKMEAPTEENSERDTPSIPIEESQPQPEEKISEEKANPAEDNAAQSKVESVPEPSEAPPSTIVSDSPPKQPNTEDEHQEKIASEDATVARPVSKESDVKPTTTEEVQTSVSAAALAAARDEWAQLENSQQPGGDDITFEAAWKYFEKMDLTEEKKKIITTDTKKQGFFKSFFGSLLGPKLSPDHVRDRDTIFAIAQVQFNEDDNVHHDVLQTIRRKLTGEVCVSPRFGGHWEQIGFQGNDPATDLRGAGMLGLLQTLHMIYKLPNMSQTSFTLSRDPDQGFPWCVVSINMSRIALECMREGILNSVMSGRNAVSALDAANQMHHAAFFHLYRLWVDEGLTVVDFGQALNQTGQTRAHHPKQKRRRR</sequence>
<accession>A0A2P6N7X8</accession>
<comment type="caution">
    <text evidence="3">The sequence shown here is derived from an EMBL/GenBank/DDBJ whole genome shotgun (WGS) entry which is preliminary data.</text>
</comment>
<feature type="domain" description="ELMO" evidence="2">
    <location>
        <begin position="609"/>
        <end position="763"/>
    </location>
</feature>
<reference evidence="3 4" key="1">
    <citation type="journal article" date="2018" name="Genome Biol. Evol.">
        <title>Multiple Roots of Fruiting Body Formation in Amoebozoa.</title>
        <authorList>
            <person name="Hillmann F."/>
            <person name="Forbes G."/>
            <person name="Novohradska S."/>
            <person name="Ferling I."/>
            <person name="Riege K."/>
            <person name="Groth M."/>
            <person name="Westermann M."/>
            <person name="Marz M."/>
            <person name="Spaller T."/>
            <person name="Winckler T."/>
            <person name="Schaap P."/>
            <person name="Glockner G."/>
        </authorList>
    </citation>
    <scope>NUCLEOTIDE SEQUENCE [LARGE SCALE GENOMIC DNA]</scope>
    <source>
        <strain evidence="3 4">Jena</strain>
    </source>
</reference>
<keyword evidence="4" id="KW-1185">Reference proteome</keyword>
<dbReference type="AlphaFoldDB" id="A0A2P6N7X8"/>
<evidence type="ECO:0000313" key="4">
    <source>
        <dbReference type="Proteomes" id="UP000241769"/>
    </source>
</evidence>
<dbReference type="Proteomes" id="UP000241769">
    <property type="component" value="Unassembled WGS sequence"/>
</dbReference>
<dbReference type="EMBL" id="MDYQ01000162">
    <property type="protein sequence ID" value="PRP80054.1"/>
    <property type="molecule type" value="Genomic_DNA"/>
</dbReference>
<evidence type="ECO:0000256" key="1">
    <source>
        <dbReference type="SAM" id="MobiDB-lite"/>
    </source>
</evidence>